<keyword evidence="3" id="KW-0328">Glycosyltransferase</keyword>
<comment type="subcellular location">
    <subcellularLocation>
        <location evidence="1">Membrane</location>
    </subcellularLocation>
</comment>
<evidence type="ECO:0000256" key="3">
    <source>
        <dbReference type="ARBA" id="ARBA00022676"/>
    </source>
</evidence>
<dbReference type="GO" id="GO:0030288">
    <property type="term" value="C:outer membrane-bounded periplasmic space"/>
    <property type="evidence" value="ECO:0007669"/>
    <property type="project" value="TreeGrafter"/>
</dbReference>
<keyword evidence="5" id="KW-0133">Cell shape</keyword>
<evidence type="ECO:0000256" key="10">
    <source>
        <dbReference type="ARBA" id="ARBA00049902"/>
    </source>
</evidence>
<dbReference type="PANTHER" id="PTHR32282">
    <property type="entry name" value="BINDING PROTEIN TRANSPEPTIDASE, PUTATIVE-RELATED"/>
    <property type="match status" value="1"/>
</dbReference>
<evidence type="ECO:0000259" key="11">
    <source>
        <dbReference type="Pfam" id="PF00905"/>
    </source>
</evidence>
<dbReference type="InterPro" id="IPR001460">
    <property type="entry name" value="PCN-bd_Tpept"/>
</dbReference>
<proteinExistence type="predicted"/>
<name>A0A9X1KSX9_9FLAO</name>
<accession>A0A9X1KSX9</accession>
<keyword evidence="4" id="KW-0808">Transferase</keyword>
<evidence type="ECO:0000256" key="6">
    <source>
        <dbReference type="ARBA" id="ARBA00022984"/>
    </source>
</evidence>
<keyword evidence="7" id="KW-0472">Membrane</keyword>
<feature type="non-terminal residue" evidence="12">
    <location>
        <position position="97"/>
    </location>
</feature>
<protein>
    <submittedName>
        <fullName evidence="12">Penicillin-binding protein</fullName>
    </submittedName>
</protein>
<evidence type="ECO:0000256" key="8">
    <source>
        <dbReference type="ARBA" id="ARBA00023316"/>
    </source>
</evidence>
<dbReference type="Proteomes" id="UP001139366">
    <property type="component" value="Unassembled WGS sequence"/>
</dbReference>
<dbReference type="GO" id="GO:0008360">
    <property type="term" value="P:regulation of cell shape"/>
    <property type="evidence" value="ECO:0007669"/>
    <property type="project" value="UniProtKB-KW"/>
</dbReference>
<dbReference type="GO" id="GO:0071555">
    <property type="term" value="P:cell wall organization"/>
    <property type="evidence" value="ECO:0007669"/>
    <property type="project" value="UniProtKB-KW"/>
</dbReference>
<dbReference type="AlphaFoldDB" id="A0A9X1KSX9"/>
<keyword evidence="13" id="KW-1185">Reference proteome</keyword>
<feature type="domain" description="Penicillin-binding protein transpeptidase" evidence="11">
    <location>
        <begin position="13"/>
        <end position="85"/>
    </location>
</feature>
<evidence type="ECO:0000256" key="4">
    <source>
        <dbReference type="ARBA" id="ARBA00022679"/>
    </source>
</evidence>
<comment type="catalytic activity">
    <reaction evidence="9">
        <text>Preferential cleavage: (Ac)2-L-Lys-D-Ala-|-D-Ala. Also transpeptidation of peptidyl-alanyl moieties that are N-acyl substituents of D-alanine.</text>
        <dbReference type="EC" id="3.4.16.4"/>
    </reaction>
</comment>
<dbReference type="EMBL" id="JAINUY010000037">
    <property type="protein sequence ID" value="MBZ4037854.1"/>
    <property type="molecule type" value="Genomic_DNA"/>
</dbReference>
<evidence type="ECO:0000256" key="7">
    <source>
        <dbReference type="ARBA" id="ARBA00023136"/>
    </source>
</evidence>
<dbReference type="GO" id="GO:0016020">
    <property type="term" value="C:membrane"/>
    <property type="evidence" value="ECO:0007669"/>
    <property type="project" value="UniProtKB-SubCell"/>
</dbReference>
<evidence type="ECO:0000256" key="5">
    <source>
        <dbReference type="ARBA" id="ARBA00022960"/>
    </source>
</evidence>
<dbReference type="InterPro" id="IPR050396">
    <property type="entry name" value="Glycosyltr_51/Transpeptidase"/>
</dbReference>
<dbReference type="SUPFAM" id="SSF56601">
    <property type="entry name" value="beta-lactamase/transpeptidase-like"/>
    <property type="match status" value="1"/>
</dbReference>
<keyword evidence="2" id="KW-1003">Cell membrane</keyword>
<keyword evidence="8" id="KW-0961">Cell wall biogenesis/degradation</keyword>
<keyword evidence="6" id="KW-0573">Peptidoglycan synthesis</keyword>
<dbReference type="GO" id="GO:0009252">
    <property type="term" value="P:peptidoglycan biosynthetic process"/>
    <property type="evidence" value="ECO:0007669"/>
    <property type="project" value="UniProtKB-KW"/>
</dbReference>
<evidence type="ECO:0000313" key="12">
    <source>
        <dbReference type="EMBL" id="MBZ4037854.1"/>
    </source>
</evidence>
<comment type="catalytic activity">
    <reaction evidence="10">
        <text>[GlcNAc-(1-&gt;4)-Mur2Ac(oyl-L-Ala-gamma-D-Glu-L-Lys-D-Ala-D-Ala)](n)-di-trans,octa-cis-undecaprenyl diphosphate + beta-D-GlcNAc-(1-&gt;4)-Mur2Ac(oyl-L-Ala-gamma-D-Glu-L-Lys-D-Ala-D-Ala)-di-trans,octa-cis-undecaprenyl diphosphate = [GlcNAc-(1-&gt;4)-Mur2Ac(oyl-L-Ala-gamma-D-Glu-L-Lys-D-Ala-D-Ala)](n+1)-di-trans,octa-cis-undecaprenyl diphosphate + di-trans,octa-cis-undecaprenyl diphosphate + H(+)</text>
        <dbReference type="Rhea" id="RHEA:23708"/>
        <dbReference type="Rhea" id="RHEA-COMP:9602"/>
        <dbReference type="Rhea" id="RHEA-COMP:9603"/>
        <dbReference type="ChEBI" id="CHEBI:15378"/>
        <dbReference type="ChEBI" id="CHEBI:58405"/>
        <dbReference type="ChEBI" id="CHEBI:60033"/>
        <dbReference type="ChEBI" id="CHEBI:78435"/>
        <dbReference type="EC" id="2.4.99.28"/>
    </reaction>
</comment>
<evidence type="ECO:0000256" key="9">
    <source>
        <dbReference type="ARBA" id="ARBA00034000"/>
    </source>
</evidence>
<evidence type="ECO:0000256" key="1">
    <source>
        <dbReference type="ARBA" id="ARBA00004370"/>
    </source>
</evidence>
<dbReference type="Gene3D" id="3.40.710.10">
    <property type="entry name" value="DD-peptidase/beta-lactamase superfamily"/>
    <property type="match status" value="1"/>
</dbReference>
<comment type="caution">
    <text evidence="12">The sequence shown here is derived from an EMBL/GenBank/DDBJ whole genome shotgun (WGS) entry which is preliminary data.</text>
</comment>
<sequence>GPDFAHFKYDMVSTGKRQIGSTIKPYLYTLAMEEGLSPCDGMVHGPITIMAENGQPWTPRNTREALGHFVTIKWGLQNSDNWVTAYLMSLFSPYAFA</sequence>
<gene>
    <name evidence="12" type="ORF">K6T82_24120</name>
</gene>
<reference evidence="12 13" key="1">
    <citation type="journal article" date="2023" name="Antonie Van Leeuwenhoek">
        <title>Flavobacterium potami sp. nov., a multi-metal resistance genes harbouring bacterium isolated from shallow river silt.</title>
        <authorList>
            <person name="Li S."/>
            <person name="Mao S."/>
            <person name="Mu W."/>
            <person name="Guo B."/>
            <person name="Li C."/>
            <person name="Zhu Q."/>
            <person name="Hou X."/>
            <person name="Zhao Y."/>
            <person name="Wei S."/>
            <person name="Liu H."/>
            <person name="Liu A."/>
        </authorList>
    </citation>
    <scope>NUCLEOTIDE SEQUENCE [LARGE SCALE GENOMIC DNA]</scope>
    <source>
        <strain evidence="12 13">17A</strain>
    </source>
</reference>
<evidence type="ECO:0000313" key="13">
    <source>
        <dbReference type="Proteomes" id="UP001139366"/>
    </source>
</evidence>
<dbReference type="GO" id="GO:0008955">
    <property type="term" value="F:peptidoglycan glycosyltransferase activity"/>
    <property type="evidence" value="ECO:0007669"/>
    <property type="project" value="UniProtKB-EC"/>
</dbReference>
<dbReference type="Pfam" id="PF00905">
    <property type="entry name" value="Transpeptidase"/>
    <property type="match status" value="1"/>
</dbReference>
<organism evidence="12 13">
    <name type="scientific">Flavobacterium potami</name>
    <dbReference type="NCBI Taxonomy" id="2872310"/>
    <lineage>
        <taxon>Bacteria</taxon>
        <taxon>Pseudomonadati</taxon>
        <taxon>Bacteroidota</taxon>
        <taxon>Flavobacteriia</taxon>
        <taxon>Flavobacteriales</taxon>
        <taxon>Flavobacteriaceae</taxon>
        <taxon>Flavobacterium</taxon>
    </lineage>
</organism>
<dbReference type="GO" id="GO:0009002">
    <property type="term" value="F:serine-type D-Ala-D-Ala carboxypeptidase activity"/>
    <property type="evidence" value="ECO:0007669"/>
    <property type="project" value="UniProtKB-EC"/>
</dbReference>
<dbReference type="InterPro" id="IPR012338">
    <property type="entry name" value="Beta-lactam/transpept-like"/>
</dbReference>
<evidence type="ECO:0000256" key="2">
    <source>
        <dbReference type="ARBA" id="ARBA00022475"/>
    </source>
</evidence>
<dbReference type="GO" id="GO:0008658">
    <property type="term" value="F:penicillin binding"/>
    <property type="evidence" value="ECO:0007669"/>
    <property type="project" value="InterPro"/>
</dbReference>
<dbReference type="PANTHER" id="PTHR32282:SF11">
    <property type="entry name" value="PENICILLIN-BINDING PROTEIN 1B"/>
    <property type="match status" value="1"/>
</dbReference>
<feature type="non-terminal residue" evidence="12">
    <location>
        <position position="1"/>
    </location>
</feature>